<dbReference type="OrthoDB" id="7991996at2"/>
<proteinExistence type="predicted"/>
<sequence>MPATVAHVTLSTGFASRILDVDEAFAAMTGWRPEEANGQTLGILFGPWSNQQMVDRLLRALERGEGTDHLALKLYRHDGATFDAAVSLDVAEGEPGQPRPATCTIRNQGDAVDVAAPAPRGRQPWPPIACCPSCWGRCAMRSSSSTIRIGS</sequence>
<dbReference type="Gene3D" id="3.30.450.20">
    <property type="entry name" value="PAS domain"/>
    <property type="match status" value="1"/>
</dbReference>
<evidence type="ECO:0000259" key="1">
    <source>
        <dbReference type="PROSITE" id="PS50112"/>
    </source>
</evidence>
<dbReference type="GO" id="GO:0006355">
    <property type="term" value="P:regulation of DNA-templated transcription"/>
    <property type="evidence" value="ECO:0007669"/>
    <property type="project" value="InterPro"/>
</dbReference>
<evidence type="ECO:0000313" key="2">
    <source>
        <dbReference type="EMBL" id="RJF80486.1"/>
    </source>
</evidence>
<accession>A0A418VTM1</accession>
<reference evidence="2 3" key="1">
    <citation type="submission" date="2018-09" db="EMBL/GenBank/DDBJ databases">
        <authorList>
            <person name="Zhu H."/>
        </authorList>
    </citation>
    <scope>NUCLEOTIDE SEQUENCE [LARGE SCALE GENOMIC DNA]</scope>
    <source>
        <strain evidence="2 3">K1W22B-8</strain>
    </source>
</reference>
<dbReference type="InterPro" id="IPR000014">
    <property type="entry name" value="PAS"/>
</dbReference>
<dbReference type="CDD" id="cd00130">
    <property type="entry name" value="PAS"/>
    <property type="match status" value="1"/>
</dbReference>
<dbReference type="Proteomes" id="UP000284605">
    <property type="component" value="Unassembled WGS sequence"/>
</dbReference>
<feature type="domain" description="PAS" evidence="1">
    <location>
        <begin position="16"/>
        <end position="64"/>
    </location>
</feature>
<dbReference type="InterPro" id="IPR035965">
    <property type="entry name" value="PAS-like_dom_sf"/>
</dbReference>
<dbReference type="InterPro" id="IPR013767">
    <property type="entry name" value="PAS_fold"/>
</dbReference>
<dbReference type="AlphaFoldDB" id="A0A418VTM1"/>
<dbReference type="SUPFAM" id="SSF55785">
    <property type="entry name" value="PYP-like sensor domain (PAS domain)"/>
    <property type="match status" value="1"/>
</dbReference>
<comment type="caution">
    <text evidence="2">The sequence shown here is derived from an EMBL/GenBank/DDBJ whole genome shotgun (WGS) entry which is preliminary data.</text>
</comment>
<keyword evidence="3" id="KW-1185">Reference proteome</keyword>
<dbReference type="NCBIfam" id="TIGR00229">
    <property type="entry name" value="sensory_box"/>
    <property type="match status" value="1"/>
</dbReference>
<organism evidence="2 3">
    <name type="scientific">Oleomonas cavernae</name>
    <dbReference type="NCBI Taxonomy" id="2320859"/>
    <lineage>
        <taxon>Bacteria</taxon>
        <taxon>Pseudomonadati</taxon>
        <taxon>Pseudomonadota</taxon>
        <taxon>Alphaproteobacteria</taxon>
        <taxon>Acetobacterales</taxon>
        <taxon>Acetobacteraceae</taxon>
        <taxon>Oleomonas</taxon>
    </lineage>
</organism>
<dbReference type="Pfam" id="PF00989">
    <property type="entry name" value="PAS"/>
    <property type="match status" value="1"/>
</dbReference>
<name>A0A418VTM1_9PROT</name>
<gene>
    <name evidence="2" type="ORF">D3874_25470</name>
</gene>
<evidence type="ECO:0000313" key="3">
    <source>
        <dbReference type="Proteomes" id="UP000284605"/>
    </source>
</evidence>
<dbReference type="RefSeq" id="WP_147385869.1">
    <property type="nucleotide sequence ID" value="NZ_QYUK01000016.1"/>
</dbReference>
<protein>
    <submittedName>
        <fullName evidence="2">PAS domain S-box protein</fullName>
    </submittedName>
</protein>
<dbReference type="PROSITE" id="PS50112">
    <property type="entry name" value="PAS"/>
    <property type="match status" value="1"/>
</dbReference>
<dbReference type="EMBL" id="QYUK01000016">
    <property type="protein sequence ID" value="RJF80486.1"/>
    <property type="molecule type" value="Genomic_DNA"/>
</dbReference>